<dbReference type="GO" id="GO:0003677">
    <property type="term" value="F:DNA binding"/>
    <property type="evidence" value="ECO:0007669"/>
    <property type="project" value="InterPro"/>
</dbReference>
<dbReference type="InterPro" id="IPR037914">
    <property type="entry name" value="SpoVT-AbrB_sf"/>
</dbReference>
<evidence type="ECO:0000313" key="2">
    <source>
        <dbReference type="EMBL" id="MBH0111632.1"/>
    </source>
</evidence>
<dbReference type="InterPro" id="IPR007159">
    <property type="entry name" value="SpoVT-AbrB_dom"/>
</dbReference>
<comment type="caution">
    <text evidence="2">The sequence shown here is derived from an EMBL/GenBank/DDBJ whole genome shotgun (WGS) entry which is preliminary data.</text>
</comment>
<keyword evidence="3" id="KW-1185">Reference proteome</keyword>
<dbReference type="SMART" id="SM00966">
    <property type="entry name" value="SpoVT_AbrB"/>
    <property type="match status" value="1"/>
</dbReference>
<accession>A0A931H9B7</accession>
<reference evidence="2" key="1">
    <citation type="submission" date="2020-11" db="EMBL/GenBank/DDBJ databases">
        <title>Novosphingobium aureum sp. nov., a marine bacterium isolated from sediment of a salt flat.</title>
        <authorList>
            <person name="Yoo Y."/>
            <person name="Kim J.-J."/>
        </authorList>
    </citation>
    <scope>NUCLEOTIDE SEQUENCE</scope>
    <source>
        <strain evidence="2">YJ-S2-02</strain>
    </source>
</reference>
<feature type="domain" description="SpoVT-AbrB" evidence="1">
    <location>
        <begin position="626"/>
        <end position="671"/>
    </location>
</feature>
<gene>
    <name evidence="2" type="ORF">I5E68_01530</name>
</gene>
<dbReference type="SUPFAM" id="SSF89447">
    <property type="entry name" value="AbrB/MazE/MraZ-like"/>
    <property type="match status" value="1"/>
</dbReference>
<organism evidence="2 3">
    <name type="scientific">Novosphingobium aureum</name>
    <dbReference type="NCBI Taxonomy" id="2792964"/>
    <lineage>
        <taxon>Bacteria</taxon>
        <taxon>Pseudomonadati</taxon>
        <taxon>Pseudomonadota</taxon>
        <taxon>Alphaproteobacteria</taxon>
        <taxon>Sphingomonadales</taxon>
        <taxon>Sphingomonadaceae</taxon>
        <taxon>Novosphingobium</taxon>
    </lineage>
</organism>
<dbReference type="EMBL" id="JADZGI010000001">
    <property type="protein sequence ID" value="MBH0111632.1"/>
    <property type="molecule type" value="Genomic_DNA"/>
</dbReference>
<dbReference type="Proteomes" id="UP000617634">
    <property type="component" value="Unassembled WGS sequence"/>
</dbReference>
<evidence type="ECO:0000313" key="3">
    <source>
        <dbReference type="Proteomes" id="UP000617634"/>
    </source>
</evidence>
<sequence length="702" mass="76832">MPIIEGESLDGYVARIAAAHHFPRMAELTQLAGAEATGRQHASFCSKEGLDVLADCLRVDPAQLHHHSPNWSLGAAALNMFGVEVPRDLLHFAYRRYSPTSLANSAHHRALWNVRIFPFCEESWEYLLDLCPNPSCNHRLEWRRTLGVDLCDLCGEPLVRGQTTCVPEEHRAGLEGLVGLIHPDPSRRKASRAQLPRRLAGMESADLLELACALATVVDHRTARPLGRQTATLGEPAKLIVAALAQTWPLLCGWPNAFEALLAGRINAHAKQRGDGNGGASHRLLSRARVSSPSPVPQALLCDFIEECRVARNRGLTAHQASQASGAHLRTIVKMRRAGELPSVLALDGQRLHVLFDREAIEQLARQQTPSKRLVRASANLGIPGYALRELMWLGLINEAPLPPGRKGKHTVDEASLAQFTRRLCGNLGVSDRRFPVRLSDLMVQLGGRPKPWAAVLAAIANGELAAALAPGQGPIAERIRLPGNVDLKAPAFALNSEMDWADVPVSKRECADILGLSPTNFSRYSDFLLGPGKPFRDIRMVDAVILAKRFIGTTEIAKRLKLHHVAALNLAMQRGVKFADKGLFGRESAQARIPEMGRTEESLICGMKQASLPLRNRGREMDMRVKVAADGRIRIPALVYQQLGLKAGYTVYFELTRHGAVLRTAAQTVAQAQALAKLHTGDVEGSGVEDFLERRREDSGE</sequence>
<protein>
    <submittedName>
        <fullName evidence="2">TniQ family protein</fullName>
    </submittedName>
</protein>
<evidence type="ECO:0000259" key="1">
    <source>
        <dbReference type="SMART" id="SM00966"/>
    </source>
</evidence>
<proteinExistence type="predicted"/>
<name>A0A931H9B7_9SPHN</name>
<dbReference type="AlphaFoldDB" id="A0A931H9B7"/>